<dbReference type="GO" id="GO:0004519">
    <property type="term" value="F:endonuclease activity"/>
    <property type="evidence" value="ECO:0007669"/>
    <property type="project" value="UniProtKB-KW"/>
</dbReference>
<dbReference type="PANTHER" id="PTHR37984">
    <property type="entry name" value="PROTEIN CBG26694"/>
    <property type="match status" value="1"/>
</dbReference>
<keyword evidence="6 9" id="KW-0695">RNA-directed DNA polymerase</keyword>
<accession>A0A392MKC1</accession>
<dbReference type="InterPro" id="IPR050951">
    <property type="entry name" value="Retrovirus_Pol_polyprotein"/>
</dbReference>
<evidence type="ECO:0000256" key="3">
    <source>
        <dbReference type="ARBA" id="ARBA00022722"/>
    </source>
</evidence>
<dbReference type="PANTHER" id="PTHR37984:SF5">
    <property type="entry name" value="PROTEIN NYNRIN-LIKE"/>
    <property type="match status" value="1"/>
</dbReference>
<dbReference type="AlphaFoldDB" id="A0A392MKC1"/>
<keyword evidence="4" id="KW-0255">Endonuclease</keyword>
<dbReference type="Proteomes" id="UP000265520">
    <property type="component" value="Unassembled WGS sequence"/>
</dbReference>
<evidence type="ECO:0000259" key="7">
    <source>
        <dbReference type="Pfam" id="PF17917"/>
    </source>
</evidence>
<proteinExistence type="predicted"/>
<dbReference type="Gene3D" id="1.10.340.70">
    <property type="match status" value="1"/>
</dbReference>
<keyword evidence="5" id="KW-0378">Hydrolase</keyword>
<protein>
    <submittedName>
        <fullName evidence="9">RNA-directed DNA polymerase (Reverse transcriptase)</fullName>
    </submittedName>
</protein>
<comment type="caution">
    <text evidence="9">The sequence shown here is derived from an EMBL/GenBank/DDBJ whole genome shotgun (WGS) entry which is preliminary data.</text>
</comment>
<evidence type="ECO:0000313" key="9">
    <source>
        <dbReference type="EMBL" id="MCH86704.1"/>
    </source>
</evidence>
<sequence>MQERRPIAYFSKALGVRNVTKSAYEKEFMAVVLAIQHWGPYLIGRRFIVSTDQKSLKQLLQERIVTAEQQNWAAKLLGFDFEIVYKPGRLNRGADALSRATEGGELCAVTTCLQWKDEEVLKEEFNQDPHLQKIVADLQNDVNSRLGFVYKHGVLMYEGRLVISRKSVLIPTLLKEFHATPQGGHSGFYRTYRRLASNVYWVGMKNAIQEYVRSCDVCQRQKYLASSPGGLLQPLPVPDRIWEDVSMKQSYTAKTIAEVFVKEVVRLHGIPLSIVFGDIFEVLYS</sequence>
<dbReference type="SUPFAM" id="SSF56672">
    <property type="entry name" value="DNA/RNA polymerases"/>
    <property type="match status" value="1"/>
</dbReference>
<dbReference type="Pfam" id="PF17921">
    <property type="entry name" value="Integrase_H2C2"/>
    <property type="match status" value="1"/>
</dbReference>
<dbReference type="EMBL" id="LXQA010010793">
    <property type="protein sequence ID" value="MCH86704.1"/>
    <property type="molecule type" value="Genomic_DNA"/>
</dbReference>
<organism evidence="9 10">
    <name type="scientific">Trifolium medium</name>
    <dbReference type="NCBI Taxonomy" id="97028"/>
    <lineage>
        <taxon>Eukaryota</taxon>
        <taxon>Viridiplantae</taxon>
        <taxon>Streptophyta</taxon>
        <taxon>Embryophyta</taxon>
        <taxon>Tracheophyta</taxon>
        <taxon>Spermatophyta</taxon>
        <taxon>Magnoliopsida</taxon>
        <taxon>eudicotyledons</taxon>
        <taxon>Gunneridae</taxon>
        <taxon>Pentapetalae</taxon>
        <taxon>rosids</taxon>
        <taxon>fabids</taxon>
        <taxon>Fabales</taxon>
        <taxon>Fabaceae</taxon>
        <taxon>Papilionoideae</taxon>
        <taxon>50 kb inversion clade</taxon>
        <taxon>NPAAA clade</taxon>
        <taxon>Hologalegina</taxon>
        <taxon>IRL clade</taxon>
        <taxon>Trifolieae</taxon>
        <taxon>Trifolium</taxon>
    </lineage>
</organism>
<evidence type="ECO:0000256" key="2">
    <source>
        <dbReference type="ARBA" id="ARBA00022695"/>
    </source>
</evidence>
<keyword evidence="3" id="KW-0540">Nuclease</keyword>
<dbReference type="FunFam" id="1.10.340.70:FF:000001">
    <property type="entry name" value="Retrovirus-related Pol polyprotein from transposon gypsy-like Protein"/>
    <property type="match status" value="1"/>
</dbReference>
<keyword evidence="2" id="KW-0548">Nucleotidyltransferase</keyword>
<dbReference type="InterPro" id="IPR041588">
    <property type="entry name" value="Integrase_H2C2"/>
</dbReference>
<dbReference type="CDD" id="cd09274">
    <property type="entry name" value="RNase_HI_RT_Ty3"/>
    <property type="match status" value="1"/>
</dbReference>
<dbReference type="InterPro" id="IPR041373">
    <property type="entry name" value="RT_RNaseH"/>
</dbReference>
<dbReference type="Pfam" id="PF17917">
    <property type="entry name" value="RT_RNaseH"/>
    <property type="match status" value="1"/>
</dbReference>
<keyword evidence="1" id="KW-0808">Transferase</keyword>
<dbReference type="InterPro" id="IPR043502">
    <property type="entry name" value="DNA/RNA_pol_sf"/>
</dbReference>
<evidence type="ECO:0000259" key="8">
    <source>
        <dbReference type="Pfam" id="PF17921"/>
    </source>
</evidence>
<dbReference type="GO" id="GO:0016787">
    <property type="term" value="F:hydrolase activity"/>
    <property type="evidence" value="ECO:0007669"/>
    <property type="project" value="UniProtKB-KW"/>
</dbReference>
<gene>
    <name evidence="9" type="ORF">A2U01_0007564</name>
</gene>
<keyword evidence="10" id="KW-1185">Reference proteome</keyword>
<feature type="domain" description="Reverse transcriptase RNase H-like" evidence="7">
    <location>
        <begin position="3"/>
        <end position="79"/>
    </location>
</feature>
<evidence type="ECO:0000256" key="4">
    <source>
        <dbReference type="ARBA" id="ARBA00022759"/>
    </source>
</evidence>
<feature type="domain" description="Integrase zinc-binding" evidence="8">
    <location>
        <begin position="169"/>
        <end position="222"/>
    </location>
</feature>
<name>A0A392MKC1_9FABA</name>
<evidence type="ECO:0000256" key="5">
    <source>
        <dbReference type="ARBA" id="ARBA00022801"/>
    </source>
</evidence>
<evidence type="ECO:0000256" key="1">
    <source>
        <dbReference type="ARBA" id="ARBA00022679"/>
    </source>
</evidence>
<evidence type="ECO:0000256" key="6">
    <source>
        <dbReference type="ARBA" id="ARBA00022918"/>
    </source>
</evidence>
<dbReference type="GO" id="GO:0003964">
    <property type="term" value="F:RNA-directed DNA polymerase activity"/>
    <property type="evidence" value="ECO:0007669"/>
    <property type="project" value="UniProtKB-KW"/>
</dbReference>
<reference evidence="9 10" key="1">
    <citation type="journal article" date="2018" name="Front. Plant Sci.">
        <title>Red Clover (Trifolium pratense) and Zigzag Clover (T. medium) - A Picture of Genomic Similarities and Differences.</title>
        <authorList>
            <person name="Dluhosova J."/>
            <person name="Istvanek J."/>
            <person name="Nedelnik J."/>
            <person name="Repkova J."/>
        </authorList>
    </citation>
    <scope>NUCLEOTIDE SEQUENCE [LARGE SCALE GENOMIC DNA]</scope>
    <source>
        <strain evidence="10">cv. 10/8</strain>
        <tissue evidence="9">Leaf</tissue>
    </source>
</reference>
<evidence type="ECO:0000313" key="10">
    <source>
        <dbReference type="Proteomes" id="UP000265520"/>
    </source>
</evidence>